<dbReference type="InterPro" id="IPR042038">
    <property type="entry name" value="MukE_N"/>
</dbReference>
<dbReference type="Proteomes" id="UP000323337">
    <property type="component" value="Unassembled WGS sequence"/>
</dbReference>
<proteinExistence type="predicted"/>
<dbReference type="AlphaFoldDB" id="A0A5D0MQA4"/>
<organism evidence="1 2">
    <name type="scientific">Flexistipes sinusarabici</name>
    <dbReference type="NCBI Taxonomy" id="2352"/>
    <lineage>
        <taxon>Bacteria</taxon>
        <taxon>Pseudomonadati</taxon>
        <taxon>Deferribacterota</taxon>
        <taxon>Deferribacteres</taxon>
        <taxon>Deferribacterales</taxon>
        <taxon>Flexistipitaceae</taxon>
        <taxon>Flexistipes</taxon>
    </lineage>
</organism>
<dbReference type="EMBL" id="VSIV01000100">
    <property type="protein sequence ID" value="TYB33810.1"/>
    <property type="molecule type" value="Genomic_DNA"/>
</dbReference>
<gene>
    <name evidence="1" type="ORF">FXF49_04435</name>
</gene>
<evidence type="ECO:0000313" key="1">
    <source>
        <dbReference type="EMBL" id="TYB33810.1"/>
    </source>
</evidence>
<accession>A0A5D0MQA4</accession>
<evidence type="ECO:0000313" key="2">
    <source>
        <dbReference type="Proteomes" id="UP000323337"/>
    </source>
</evidence>
<dbReference type="RefSeq" id="WP_303700698.1">
    <property type="nucleotide sequence ID" value="NZ_VSIV01000100.1"/>
</dbReference>
<dbReference type="Pfam" id="PF21980">
    <property type="entry name" value="MksE"/>
    <property type="match status" value="1"/>
</dbReference>
<comment type="caution">
    <text evidence="1">The sequence shown here is derived from an EMBL/GenBank/DDBJ whole genome shotgun (WGS) entry which is preliminary data.</text>
</comment>
<protein>
    <recommendedName>
        <fullName evidence="3">DUF4194 domain-containing protein</fullName>
    </recommendedName>
</protein>
<dbReference type="Gene3D" id="1.10.10.2250">
    <property type="match status" value="1"/>
</dbReference>
<dbReference type="InterPro" id="IPR053841">
    <property type="entry name" value="MksE"/>
</dbReference>
<name>A0A5D0MQA4_FLESI</name>
<reference evidence="1 2" key="1">
    <citation type="submission" date="2019-08" db="EMBL/GenBank/DDBJ databases">
        <title>Genomic characterization of a novel candidate phylum (ARYD3) from a high temperature, high salinity tertiary oil reservoir in north central Oklahoma, USA.</title>
        <authorList>
            <person name="Youssef N.H."/>
            <person name="Yadav A."/>
            <person name="Elshahed M.S."/>
        </authorList>
    </citation>
    <scope>NUCLEOTIDE SEQUENCE [LARGE SCALE GENOMIC DNA]</scope>
    <source>
        <strain evidence="1">ARYD1</strain>
    </source>
</reference>
<evidence type="ECO:0008006" key="3">
    <source>
        <dbReference type="Google" id="ProtNLM"/>
    </source>
</evidence>
<sequence length="229" mass="27181">MPETNIVNLIRDHNPTFKKVNYLLLDGINIPAGNMPTEYNFIEENINILTEYYDFLGYKLQNYDSNFYLSVPRKDRYTSFEYFSKAETFLGMYLALKFFQNTENPTFNADELFEELNSIFPLENLYEIFVKRMQYFYESDKRLETVNENYAKTLRQLNKYNFLDIISGTPGNINYATIEIKGSIKRFFDLALELYDKQSEEEMGIKDVLNIFIKDTEFDGEEGVSDEWE</sequence>